<dbReference type="VEuPathDB" id="FungiDB:HpaG805946"/>
<accession>M4BHS0</accession>
<dbReference type="AlphaFoldDB" id="M4BHS0"/>
<dbReference type="EMBL" id="JH598269">
    <property type="status" value="NOT_ANNOTATED_CDS"/>
    <property type="molecule type" value="Genomic_DNA"/>
</dbReference>
<dbReference type="PANTHER" id="PTHR28605">
    <property type="entry name" value="CTF8, CHROMOSOME TRANSMISSION FIDELITY FACTOR 8 HOMOLOG (S. CEREVISIAE)"/>
    <property type="match status" value="1"/>
</dbReference>
<evidence type="ECO:0000256" key="3">
    <source>
        <dbReference type="ARBA" id="ARBA00023125"/>
    </source>
</evidence>
<dbReference type="InterPro" id="IPR018607">
    <property type="entry name" value="Ctf8"/>
</dbReference>
<evidence type="ECO:0008006" key="9">
    <source>
        <dbReference type="Google" id="ProtNLM"/>
    </source>
</evidence>
<evidence type="ECO:0000313" key="8">
    <source>
        <dbReference type="Proteomes" id="UP000011713"/>
    </source>
</evidence>
<name>M4BHS0_HYAAE</name>
<keyword evidence="3" id="KW-0238">DNA-binding</keyword>
<reference evidence="8" key="1">
    <citation type="journal article" date="2010" name="Science">
        <title>Signatures of adaptation to obligate biotrophy in the Hyaloperonospora arabidopsidis genome.</title>
        <authorList>
            <person name="Baxter L."/>
            <person name="Tripathy S."/>
            <person name="Ishaque N."/>
            <person name="Boot N."/>
            <person name="Cabral A."/>
            <person name="Kemen E."/>
            <person name="Thines M."/>
            <person name="Ah-Fong A."/>
            <person name="Anderson R."/>
            <person name="Badejoko W."/>
            <person name="Bittner-Eddy P."/>
            <person name="Boore J.L."/>
            <person name="Chibucos M.C."/>
            <person name="Coates M."/>
            <person name="Dehal P."/>
            <person name="Delehaunty K."/>
            <person name="Dong S."/>
            <person name="Downton P."/>
            <person name="Dumas B."/>
            <person name="Fabro G."/>
            <person name="Fronick C."/>
            <person name="Fuerstenberg S.I."/>
            <person name="Fulton L."/>
            <person name="Gaulin E."/>
            <person name="Govers F."/>
            <person name="Hughes L."/>
            <person name="Humphray S."/>
            <person name="Jiang R.H."/>
            <person name="Judelson H."/>
            <person name="Kamoun S."/>
            <person name="Kyung K."/>
            <person name="Meijer H."/>
            <person name="Minx P."/>
            <person name="Morris P."/>
            <person name="Nelson J."/>
            <person name="Phuntumart V."/>
            <person name="Qutob D."/>
            <person name="Rehmany A."/>
            <person name="Rougon-Cardoso A."/>
            <person name="Ryden P."/>
            <person name="Torto-Alalibo T."/>
            <person name="Studholme D."/>
            <person name="Wang Y."/>
            <person name="Win J."/>
            <person name="Wood J."/>
            <person name="Clifton S.W."/>
            <person name="Rogers J."/>
            <person name="Van den Ackerveken G."/>
            <person name="Jones J.D."/>
            <person name="McDowell J.M."/>
            <person name="Beynon J."/>
            <person name="Tyler B.M."/>
        </authorList>
    </citation>
    <scope>NUCLEOTIDE SEQUENCE [LARGE SCALE GENOMIC DNA]</scope>
    <source>
        <strain evidence="8">Emoy2</strain>
    </source>
</reference>
<evidence type="ECO:0000256" key="4">
    <source>
        <dbReference type="ARBA" id="ARBA00023242"/>
    </source>
</evidence>
<dbReference type="STRING" id="559515.M4BHS0"/>
<evidence type="ECO:0000256" key="5">
    <source>
        <dbReference type="ARBA" id="ARBA00023306"/>
    </source>
</evidence>
<dbReference type="PANTHER" id="PTHR28605:SF1">
    <property type="entry name" value="CHROMOSOME TRANSMISSION FIDELITY FACTOR 8"/>
    <property type="match status" value="1"/>
</dbReference>
<comment type="similarity">
    <text evidence="6">Belongs to the CTF8 family.</text>
</comment>
<proteinExistence type="inferred from homology"/>
<evidence type="ECO:0000256" key="1">
    <source>
        <dbReference type="ARBA" id="ARBA00004123"/>
    </source>
</evidence>
<keyword evidence="5" id="KW-0131">Cell cycle</keyword>
<evidence type="ECO:0000313" key="7">
    <source>
        <dbReference type="EnsemblProtists" id="HpaP805946"/>
    </source>
</evidence>
<dbReference type="GO" id="GO:0006260">
    <property type="term" value="P:DNA replication"/>
    <property type="evidence" value="ECO:0007669"/>
    <property type="project" value="UniProtKB-KW"/>
</dbReference>
<comment type="subcellular location">
    <subcellularLocation>
        <location evidence="1">Nucleus</location>
    </subcellularLocation>
</comment>
<dbReference type="Proteomes" id="UP000011713">
    <property type="component" value="Unassembled WGS sequence"/>
</dbReference>
<keyword evidence="2" id="KW-0235">DNA replication</keyword>
<protein>
    <recommendedName>
        <fullName evidence="9">Chromosome transmission fidelity protein 8</fullName>
    </recommendedName>
</protein>
<evidence type="ECO:0000256" key="2">
    <source>
        <dbReference type="ARBA" id="ARBA00022705"/>
    </source>
</evidence>
<dbReference type="HOGENOM" id="CLU_066293_3_0_1"/>
<keyword evidence="8" id="KW-1185">Reference proteome</keyword>
<dbReference type="GO" id="GO:0031390">
    <property type="term" value="C:Ctf18 RFC-like complex"/>
    <property type="evidence" value="ECO:0007669"/>
    <property type="project" value="InterPro"/>
</dbReference>
<dbReference type="GO" id="GO:0003677">
    <property type="term" value="F:DNA binding"/>
    <property type="evidence" value="ECO:0007669"/>
    <property type="project" value="UniProtKB-KW"/>
</dbReference>
<dbReference type="EnsemblProtists" id="HpaT805946">
    <property type="protein sequence ID" value="HpaP805946"/>
    <property type="gene ID" value="HpaG805946"/>
</dbReference>
<reference evidence="7" key="2">
    <citation type="submission" date="2015-06" db="UniProtKB">
        <authorList>
            <consortium name="EnsemblProtists"/>
        </authorList>
    </citation>
    <scope>IDENTIFICATION</scope>
    <source>
        <strain evidence="7">Emoy2</strain>
    </source>
</reference>
<organism evidence="7 8">
    <name type="scientific">Hyaloperonospora arabidopsidis (strain Emoy2)</name>
    <name type="common">Downy mildew agent</name>
    <name type="synonym">Peronospora arabidopsidis</name>
    <dbReference type="NCBI Taxonomy" id="559515"/>
    <lineage>
        <taxon>Eukaryota</taxon>
        <taxon>Sar</taxon>
        <taxon>Stramenopiles</taxon>
        <taxon>Oomycota</taxon>
        <taxon>Peronosporomycetes</taxon>
        <taxon>Peronosporales</taxon>
        <taxon>Peronosporaceae</taxon>
        <taxon>Hyaloperonospora</taxon>
    </lineage>
</organism>
<dbReference type="OMA" id="ASNEWSI"/>
<dbReference type="GO" id="GO:0007064">
    <property type="term" value="P:mitotic sister chromatid cohesion"/>
    <property type="evidence" value="ECO:0007669"/>
    <property type="project" value="InterPro"/>
</dbReference>
<dbReference type="InParanoid" id="M4BHS0"/>
<sequence length="138" mass="15001">MGLNERRVGGRWVEAGAVMLVPVMVDEAAKEWCLLEFQGDLIRCGGAGALDLRDVDIGTLRFGQSGALTLRIGTHVLTGRVQTLPKPLAIMRKDEMKNVRNGMTDGRDEAAGARIQYEVVGIARTRVVFASRPKPVLA</sequence>
<dbReference type="eggNOG" id="ENOG502S2DB">
    <property type="taxonomic scope" value="Eukaryota"/>
</dbReference>
<dbReference type="Pfam" id="PF09696">
    <property type="entry name" value="Ctf8"/>
    <property type="match status" value="1"/>
</dbReference>
<evidence type="ECO:0000256" key="6">
    <source>
        <dbReference type="ARBA" id="ARBA00038447"/>
    </source>
</evidence>
<keyword evidence="4" id="KW-0539">Nucleus</keyword>